<evidence type="ECO:0000313" key="1">
    <source>
        <dbReference type="EMBL" id="HJC88234.1"/>
    </source>
</evidence>
<dbReference type="AlphaFoldDB" id="A0A9D2QLC3"/>
<dbReference type="InterPro" id="IPR009412">
    <property type="entry name" value="DUF1062"/>
</dbReference>
<reference evidence="1" key="1">
    <citation type="journal article" date="2021" name="PeerJ">
        <title>Extensive microbial diversity within the chicken gut microbiome revealed by metagenomics and culture.</title>
        <authorList>
            <person name="Gilroy R."/>
            <person name="Ravi A."/>
            <person name="Getino M."/>
            <person name="Pursley I."/>
            <person name="Horton D.L."/>
            <person name="Alikhan N.F."/>
            <person name="Baker D."/>
            <person name="Gharbi K."/>
            <person name="Hall N."/>
            <person name="Watson M."/>
            <person name="Adriaenssens E.M."/>
            <person name="Foster-Nyarko E."/>
            <person name="Jarju S."/>
            <person name="Secka A."/>
            <person name="Antonio M."/>
            <person name="Oren A."/>
            <person name="Chaudhuri R.R."/>
            <person name="La Ragione R."/>
            <person name="Hildebrand F."/>
            <person name="Pallen M.J."/>
        </authorList>
    </citation>
    <scope>NUCLEOTIDE SEQUENCE</scope>
    <source>
        <strain evidence="1">ChiBcec1-1630</strain>
    </source>
</reference>
<accession>A0A9D2QLC3</accession>
<dbReference type="EMBL" id="DWVS01000239">
    <property type="protein sequence ID" value="HJC88234.1"/>
    <property type="molecule type" value="Genomic_DNA"/>
</dbReference>
<comment type="caution">
    <text evidence="1">The sequence shown here is derived from an EMBL/GenBank/DDBJ whole genome shotgun (WGS) entry which is preliminary data.</text>
</comment>
<name>A0A9D2QLC3_9FIRM</name>
<dbReference type="Pfam" id="PF06353">
    <property type="entry name" value="DUF1062"/>
    <property type="match status" value="1"/>
</dbReference>
<organism evidence="1 2">
    <name type="scientific">Candidatus Eisenbergiella intestinigallinarum</name>
    <dbReference type="NCBI Taxonomy" id="2838549"/>
    <lineage>
        <taxon>Bacteria</taxon>
        <taxon>Bacillati</taxon>
        <taxon>Bacillota</taxon>
        <taxon>Clostridia</taxon>
        <taxon>Lachnospirales</taxon>
        <taxon>Lachnospiraceae</taxon>
        <taxon>Eisenbergiella</taxon>
    </lineage>
</organism>
<evidence type="ECO:0000313" key="2">
    <source>
        <dbReference type="Proteomes" id="UP000823922"/>
    </source>
</evidence>
<dbReference type="Proteomes" id="UP000823922">
    <property type="component" value="Unassembled WGS sequence"/>
</dbReference>
<protein>
    <submittedName>
        <fullName evidence="1">DUF1062 domain-containing protein</fullName>
    </submittedName>
</protein>
<gene>
    <name evidence="1" type="ORF">H9926_09485</name>
</gene>
<proteinExistence type="predicted"/>
<reference evidence="1" key="2">
    <citation type="submission" date="2021-04" db="EMBL/GenBank/DDBJ databases">
        <authorList>
            <person name="Gilroy R."/>
        </authorList>
    </citation>
    <scope>NUCLEOTIDE SEQUENCE</scope>
    <source>
        <strain evidence="1">ChiBcec1-1630</strain>
    </source>
</reference>
<sequence>MQKSEIWMIKPVKPPAVRRQCPGCGKDLYESTGRFRVNANGNRLDVWLIYRCMQCGKSWNMEILERVESGKLSEEKLLKYQENDEEEALRAACSNFLMNQNRVEALWETLEYEVEKSGREELMQEPHRISDQAAVIVIRIRNEYGLPIRFGRLLAGELGISGGKVKTLVETGKIRLPEGMTLKSKISVTAQTGLCIYLEDLGGTG</sequence>